<dbReference type="InterPro" id="IPR001005">
    <property type="entry name" value="SANT/Myb"/>
</dbReference>
<name>D3BE29_HETP5</name>
<feature type="compositionally biased region" description="Low complexity" evidence="1">
    <location>
        <begin position="674"/>
        <end position="711"/>
    </location>
</feature>
<evidence type="ECO:0000259" key="2">
    <source>
        <dbReference type="PROSITE" id="PS50090"/>
    </source>
</evidence>
<dbReference type="AlphaFoldDB" id="D3BE29"/>
<dbReference type="Proteomes" id="UP000001396">
    <property type="component" value="Unassembled WGS sequence"/>
</dbReference>
<feature type="compositionally biased region" description="Low complexity" evidence="1">
    <location>
        <begin position="296"/>
        <end position="334"/>
    </location>
</feature>
<gene>
    <name evidence="3" type="ORF">PPL_06982</name>
</gene>
<proteinExistence type="predicted"/>
<protein>
    <submittedName>
        <fullName evidence="3">Myb domain-containing protein</fullName>
    </submittedName>
</protein>
<feature type="compositionally biased region" description="Polar residues" evidence="1">
    <location>
        <begin position="76"/>
        <end position="88"/>
    </location>
</feature>
<organism evidence="3 4">
    <name type="scientific">Heterostelium pallidum (strain ATCC 26659 / Pp 5 / PN500)</name>
    <name type="common">Cellular slime mold</name>
    <name type="synonym">Polysphondylium pallidum</name>
    <dbReference type="NCBI Taxonomy" id="670386"/>
    <lineage>
        <taxon>Eukaryota</taxon>
        <taxon>Amoebozoa</taxon>
        <taxon>Evosea</taxon>
        <taxon>Eumycetozoa</taxon>
        <taxon>Dictyostelia</taxon>
        <taxon>Acytosteliales</taxon>
        <taxon>Acytosteliaceae</taxon>
        <taxon>Heterostelium</taxon>
    </lineage>
</organism>
<evidence type="ECO:0000313" key="3">
    <source>
        <dbReference type="EMBL" id="EFA80160.1"/>
    </source>
</evidence>
<feature type="compositionally biased region" description="Polar residues" evidence="1">
    <location>
        <begin position="130"/>
        <end position="178"/>
    </location>
</feature>
<feature type="compositionally biased region" description="Basic residues" evidence="1">
    <location>
        <begin position="661"/>
        <end position="673"/>
    </location>
</feature>
<feature type="compositionally biased region" description="Low complexity" evidence="1">
    <location>
        <begin position="179"/>
        <end position="202"/>
    </location>
</feature>
<dbReference type="CDD" id="cd00167">
    <property type="entry name" value="SANT"/>
    <property type="match status" value="1"/>
</dbReference>
<feature type="region of interest" description="Disordered" evidence="1">
    <location>
        <begin position="753"/>
        <end position="810"/>
    </location>
</feature>
<feature type="region of interest" description="Disordered" evidence="1">
    <location>
        <begin position="653"/>
        <end position="738"/>
    </location>
</feature>
<feature type="region of interest" description="Disordered" evidence="1">
    <location>
        <begin position="350"/>
        <end position="450"/>
    </location>
</feature>
<accession>D3BE29</accession>
<comment type="caution">
    <text evidence="3">The sequence shown here is derived from an EMBL/GenBank/DDBJ whole genome shotgun (WGS) entry which is preliminary data.</text>
</comment>
<dbReference type="PROSITE" id="PS50090">
    <property type="entry name" value="MYB_LIKE"/>
    <property type="match status" value="1"/>
</dbReference>
<feature type="region of interest" description="Disordered" evidence="1">
    <location>
        <begin position="112"/>
        <end position="270"/>
    </location>
</feature>
<feature type="region of interest" description="Disordered" evidence="1">
    <location>
        <begin position="296"/>
        <end position="336"/>
    </location>
</feature>
<dbReference type="Gene3D" id="1.10.10.60">
    <property type="entry name" value="Homeodomain-like"/>
    <property type="match status" value="1"/>
</dbReference>
<dbReference type="EMBL" id="ADBJ01000031">
    <property type="protein sequence ID" value="EFA80160.1"/>
    <property type="molecule type" value="Genomic_DNA"/>
</dbReference>
<feature type="compositionally biased region" description="Low complexity" evidence="1">
    <location>
        <begin position="564"/>
        <end position="582"/>
    </location>
</feature>
<dbReference type="RefSeq" id="XP_020432280.1">
    <property type="nucleotide sequence ID" value="XM_020577832.1"/>
</dbReference>
<feature type="compositionally biased region" description="Low complexity" evidence="1">
    <location>
        <begin position="219"/>
        <end position="269"/>
    </location>
</feature>
<dbReference type="InterPro" id="IPR009057">
    <property type="entry name" value="Homeodomain-like_sf"/>
</dbReference>
<dbReference type="SMART" id="SM00717">
    <property type="entry name" value="SANT"/>
    <property type="match status" value="1"/>
</dbReference>
<feature type="compositionally biased region" description="Low complexity" evidence="1">
    <location>
        <begin position="766"/>
        <end position="779"/>
    </location>
</feature>
<feature type="compositionally biased region" description="Low complexity" evidence="1">
    <location>
        <begin position="510"/>
        <end position="554"/>
    </location>
</feature>
<sequence length="810" mass="90109">MFAKVLHQRITRHGCRTYWITKQEISSVLGFNNQLISSGFNQKTSNLASILSQITKDYNTKMSDLMKIGGLLCADQNSSSSTDNNRNGNHILKNNGKDSEIDFDHLRMLSNSGDDPLSKHSLKKPLPAPSLNNSTSGLLFGNSLHSSSENDSNQPETSHSGGSIGSPLNSTIISVTNYSDRSSTTTGNSSTTSSKASVSTATNGTGSGYSPSSMAPQLSIGSSSASPNVSSTAPQNSSTSSSPITGSTFCHPDLTSSLPPLPTKTNSLNTKDKEEDLNFSQLAKSFINNSFLVNNNPNSNNSNPNSILNTNSISSSNLTNNHNNNNNSNNTNKNKGTQNEMVLNSIMNGNFLVSPTSSPPIQEDKQSMSTSNTNNSNINSNSSNNSNNTNQNDTNGNNIYQFVMGDEGGSSGELDSIPAGNYDSDDDRQSQKQSQKYGSSNNGVGEHPVSSRKLWSQEECCQLLELVLKLDPQSFKSKESENRWRMIASELGRTVTSTRKKYMRLMNRWSSSTPTPSFSSQQNNNNTSNSNNSNNNNNYINNSIPDRNNNNNNSNDRKRKDSFQYDQQIPHQQQQQQQHQYSQKVELLPQPYPHHHQQSPAIQYHRYNSNENTPPYYEGYQHGYIVNQQPPPQRYPITTPVLQQPVPVYQHHPLQQPQHQQHQHQHQQQHQHHPSQIPIHHTTPTYIPFQHHSFQHQQQQQHQFHPASQPAIKRNKTSIPSPSDQPYYFIPNEPQNPNIPLQMMNLQQSINNHYTTESNSSPTLSPNPHSSPSQQSSGQTYGFRVISEQLTNSIPFQPKRRPKKSNGKSD</sequence>
<feature type="region of interest" description="Disordered" evidence="1">
    <location>
        <begin position="509"/>
        <end position="582"/>
    </location>
</feature>
<keyword evidence="4" id="KW-1185">Reference proteome</keyword>
<feature type="domain" description="Myb-like" evidence="2">
    <location>
        <begin position="447"/>
        <end position="506"/>
    </location>
</feature>
<evidence type="ECO:0000256" key="1">
    <source>
        <dbReference type="SAM" id="MobiDB-lite"/>
    </source>
</evidence>
<evidence type="ECO:0000313" key="4">
    <source>
        <dbReference type="Proteomes" id="UP000001396"/>
    </source>
</evidence>
<feature type="compositionally biased region" description="Low complexity" evidence="1">
    <location>
        <begin position="367"/>
        <end position="398"/>
    </location>
</feature>
<reference evidence="3 4" key="1">
    <citation type="journal article" date="2011" name="Genome Res.">
        <title>Phylogeny-wide analysis of social amoeba genomes highlights ancient origins for complex intercellular communication.</title>
        <authorList>
            <person name="Heidel A.J."/>
            <person name="Lawal H.M."/>
            <person name="Felder M."/>
            <person name="Schilde C."/>
            <person name="Helps N.R."/>
            <person name="Tunggal B."/>
            <person name="Rivero F."/>
            <person name="John U."/>
            <person name="Schleicher M."/>
            <person name="Eichinger L."/>
            <person name="Platzer M."/>
            <person name="Noegel A.A."/>
            <person name="Schaap P."/>
            <person name="Gloeckner G."/>
        </authorList>
    </citation>
    <scope>NUCLEOTIDE SEQUENCE [LARGE SCALE GENOMIC DNA]</scope>
    <source>
        <strain evidence="4">ATCC 26659 / Pp 5 / PN500</strain>
    </source>
</reference>
<dbReference type="GeneID" id="31362463"/>
<feature type="compositionally biased region" description="Low complexity" evidence="1">
    <location>
        <begin position="431"/>
        <end position="440"/>
    </location>
</feature>
<feature type="compositionally biased region" description="Polar residues" evidence="1">
    <location>
        <begin position="350"/>
        <end position="360"/>
    </location>
</feature>
<feature type="region of interest" description="Disordered" evidence="1">
    <location>
        <begin position="76"/>
        <end position="97"/>
    </location>
</feature>
<dbReference type="SUPFAM" id="SSF46689">
    <property type="entry name" value="Homeodomain-like"/>
    <property type="match status" value="1"/>
</dbReference>
<feature type="compositionally biased region" description="Basic residues" evidence="1">
    <location>
        <begin position="798"/>
        <end position="810"/>
    </location>
</feature>
<feature type="compositionally biased region" description="Polar residues" evidence="1">
    <location>
        <begin position="753"/>
        <end position="764"/>
    </location>
</feature>
<dbReference type="InParanoid" id="D3BE29"/>